<dbReference type="EMBL" id="JQDR03005817">
    <property type="protein sequence ID" value="KAA0201172.1"/>
    <property type="molecule type" value="Genomic_DNA"/>
</dbReference>
<sequence length="478" mass="53794">MADETEEDYICDLISTCSTTDEDSIDTPPVPKILIESITTIRTGFTEPPIENKMKGVELDEPRSLDNDCNSQSSSTCDSADFSAMREVRRRSGKYTNKETLQRVSELVEYYLSNDNLVNDMFLLKHVTKHKEGYVSLKLLANYKKLKRLRKDWTVLVEAIRDSPNLQMNADCTKVKRRIKLPCELEEDTRLFRSVLGYDISESHAAMDKLAEIFSKFGDVDSIQLHKPGVRSFPEILLAEKEHPGIAAKLCCLVVFEKVHCTRLALKHLANNPDLKVMAVPRRKASSDGKLEISCMPREYESAYFSASDLEDPGSPFLFRSQTPHFGVNHRNDASNWRSRCMSPCSSTASPQSSRRGPASICSLRDDRSSSRLSSPLTKNRCMPLHTRKLIAVHPMQTPPDSPVPMRRLGHLFQTASAPNSPWSRRKILVRNDTNTSSENNWPASPRENIPSNVLRLPKGPDNTKGFHAGFRTAAVVA</sequence>
<evidence type="ECO:0000259" key="5">
    <source>
        <dbReference type="PROSITE" id="PS51938"/>
    </source>
</evidence>
<evidence type="ECO:0000313" key="6">
    <source>
        <dbReference type="EMBL" id="KAA0201172.1"/>
    </source>
</evidence>
<dbReference type="Proteomes" id="UP000694843">
    <property type="component" value="Unplaced"/>
</dbReference>
<dbReference type="PANTHER" id="PTHR22792:SF140">
    <property type="entry name" value="ACHILLES, ISOFORM A"/>
    <property type="match status" value="1"/>
</dbReference>
<dbReference type="PANTHER" id="PTHR22792">
    <property type="entry name" value="LUPUS LA PROTEIN-RELATED"/>
    <property type="match status" value="1"/>
</dbReference>
<feature type="compositionally biased region" description="Low complexity" evidence="3">
    <location>
        <begin position="345"/>
        <end position="354"/>
    </location>
</feature>
<accession>A0A6A0H7J5</accession>
<reference evidence="8" key="4">
    <citation type="submission" date="2025-04" db="UniProtKB">
        <authorList>
            <consortium name="RefSeq"/>
        </authorList>
    </citation>
    <scope>IDENTIFICATION</scope>
    <source>
        <tissue evidence="8">Whole organism</tissue>
    </source>
</reference>
<dbReference type="SMART" id="SM00715">
    <property type="entry name" value="LA"/>
    <property type="match status" value="1"/>
</dbReference>
<evidence type="ECO:0000256" key="1">
    <source>
        <dbReference type="ARBA" id="ARBA00022884"/>
    </source>
</evidence>
<evidence type="ECO:0000313" key="7">
    <source>
        <dbReference type="Proteomes" id="UP000694843"/>
    </source>
</evidence>
<feature type="domain" description="SUZ-C" evidence="5">
    <location>
        <begin position="418"/>
        <end position="471"/>
    </location>
</feature>
<dbReference type="KEGG" id="hazt:108679255"/>
<dbReference type="GeneID" id="108679255"/>
<organism evidence="6">
    <name type="scientific">Hyalella azteca</name>
    <name type="common">Amphipod</name>
    <dbReference type="NCBI Taxonomy" id="294128"/>
    <lineage>
        <taxon>Eukaryota</taxon>
        <taxon>Metazoa</taxon>
        <taxon>Ecdysozoa</taxon>
        <taxon>Arthropoda</taxon>
        <taxon>Crustacea</taxon>
        <taxon>Multicrustacea</taxon>
        <taxon>Malacostraca</taxon>
        <taxon>Eumalacostraca</taxon>
        <taxon>Peracarida</taxon>
        <taxon>Amphipoda</taxon>
        <taxon>Senticaudata</taxon>
        <taxon>Talitrida</taxon>
        <taxon>Talitroidea</taxon>
        <taxon>Hyalellidae</taxon>
        <taxon>Hyalella</taxon>
    </lineage>
</organism>
<evidence type="ECO:0000256" key="2">
    <source>
        <dbReference type="PROSITE-ProRule" id="PRU00332"/>
    </source>
</evidence>
<reference evidence="6" key="3">
    <citation type="submission" date="2019-06" db="EMBL/GenBank/DDBJ databases">
        <authorList>
            <person name="Poynton C."/>
            <person name="Hasenbein S."/>
            <person name="Benoit J.B."/>
            <person name="Sepulveda M.S."/>
            <person name="Poelchau M.F."/>
            <person name="Murali S.C."/>
            <person name="Chen S."/>
            <person name="Glastad K.M."/>
            <person name="Werren J.H."/>
            <person name="Vineis J.H."/>
            <person name="Bowen J.L."/>
            <person name="Friedrich M."/>
            <person name="Jones J."/>
            <person name="Robertson H.M."/>
            <person name="Feyereisen R."/>
            <person name="Mechler-Hickson A."/>
            <person name="Mathers N."/>
            <person name="Lee C.E."/>
            <person name="Colbourne J.K."/>
            <person name="Biales A."/>
            <person name="Johnston J.S."/>
            <person name="Wellborn G.A."/>
            <person name="Rosendale A.J."/>
            <person name="Cridge A.G."/>
            <person name="Munoz-Torres M.C."/>
            <person name="Bain P.A."/>
            <person name="Manny A.R."/>
            <person name="Major K.M."/>
            <person name="Lambert F.N."/>
            <person name="Vulpe C.D."/>
            <person name="Tuck P."/>
            <person name="Blalock B.J."/>
            <person name="Lin Y.-Y."/>
            <person name="Smith M.E."/>
            <person name="Ochoa-Acuna H."/>
            <person name="Chen M.-J.M."/>
            <person name="Childers C.P."/>
            <person name="Qu J."/>
            <person name="Dugan S."/>
            <person name="Lee S.L."/>
            <person name="Chao H."/>
            <person name="Dinh H."/>
            <person name="Han Y."/>
            <person name="Doddapaneni H."/>
            <person name="Worley K.C."/>
            <person name="Muzny D.M."/>
            <person name="Gibbs R.A."/>
            <person name="Richards S."/>
        </authorList>
    </citation>
    <scope>NUCLEOTIDE SEQUENCE</scope>
    <source>
        <strain evidence="6">HAZT.00-mixed</strain>
        <tissue evidence="6">Whole organism</tissue>
    </source>
</reference>
<dbReference type="PROSITE" id="PS50961">
    <property type="entry name" value="HTH_LA"/>
    <property type="match status" value="1"/>
</dbReference>
<name>A0A6A0H7J5_HYAAZ</name>
<dbReference type="InterPro" id="IPR024642">
    <property type="entry name" value="SUZ-C"/>
</dbReference>
<dbReference type="Gene3D" id="1.10.10.10">
    <property type="entry name" value="Winged helix-like DNA-binding domain superfamily/Winged helix DNA-binding domain"/>
    <property type="match status" value="1"/>
</dbReference>
<dbReference type="InterPro" id="IPR036388">
    <property type="entry name" value="WH-like_DNA-bd_sf"/>
</dbReference>
<keyword evidence="7" id="KW-1185">Reference proteome</keyword>
<reference evidence="6" key="1">
    <citation type="submission" date="2014-08" db="EMBL/GenBank/DDBJ databases">
        <authorList>
            <person name="Murali S."/>
            <person name="Richards S."/>
            <person name="Bandaranaike D."/>
            <person name="Bellair M."/>
            <person name="Blankenburg K."/>
            <person name="Chao H."/>
            <person name="Dinh H."/>
            <person name="Doddapaneni H."/>
            <person name="Dugan-Rocha S."/>
            <person name="Elkadiri S."/>
            <person name="Gnanaolivu R."/>
            <person name="Hughes D."/>
            <person name="Lee S."/>
            <person name="Li M."/>
            <person name="Ming W."/>
            <person name="Munidasa M."/>
            <person name="Muniz J."/>
            <person name="Nguyen L."/>
            <person name="Osuji N."/>
            <person name="Pu L.-L."/>
            <person name="Puazo M."/>
            <person name="Skinner E."/>
            <person name="Qu C."/>
            <person name="Quiroz J."/>
            <person name="Raj R."/>
            <person name="Weissenberger G."/>
            <person name="Xin Y."/>
            <person name="Zou X."/>
            <person name="Han Y."/>
            <person name="Worley K."/>
            <person name="Muzny D."/>
            <person name="Gibbs R."/>
        </authorList>
    </citation>
    <scope>NUCLEOTIDE SEQUENCE</scope>
    <source>
        <strain evidence="6">HAZT.00-mixed</strain>
        <tissue evidence="6">Whole organism</tissue>
    </source>
</reference>
<dbReference type="SUPFAM" id="SSF46785">
    <property type="entry name" value="Winged helix' DNA-binding domain"/>
    <property type="match status" value="1"/>
</dbReference>
<dbReference type="InterPro" id="IPR045180">
    <property type="entry name" value="La_dom_prot"/>
</dbReference>
<dbReference type="Proteomes" id="UP000711488">
    <property type="component" value="Unassembled WGS sequence"/>
</dbReference>
<feature type="region of interest" description="Disordered" evidence="3">
    <location>
        <begin position="345"/>
        <end position="379"/>
    </location>
</feature>
<protein>
    <submittedName>
        <fullName evidence="8">La-related protein 6-like</fullName>
    </submittedName>
</protein>
<evidence type="ECO:0000256" key="3">
    <source>
        <dbReference type="SAM" id="MobiDB-lite"/>
    </source>
</evidence>
<feature type="domain" description="HTH La-type RNA-binding" evidence="4">
    <location>
        <begin position="94"/>
        <end position="185"/>
    </location>
</feature>
<keyword evidence="1 2" id="KW-0694">RNA-binding</keyword>
<dbReference type="PROSITE" id="PS51938">
    <property type="entry name" value="SUZ_C"/>
    <property type="match status" value="1"/>
</dbReference>
<dbReference type="AlphaFoldDB" id="A0A6A0H7J5"/>
<proteinExistence type="predicted"/>
<dbReference type="GO" id="GO:0003729">
    <property type="term" value="F:mRNA binding"/>
    <property type="evidence" value="ECO:0007669"/>
    <property type="project" value="TreeGrafter"/>
</dbReference>
<dbReference type="Pfam" id="PF05383">
    <property type="entry name" value="La"/>
    <property type="match status" value="1"/>
</dbReference>
<evidence type="ECO:0000259" key="4">
    <source>
        <dbReference type="PROSITE" id="PS50961"/>
    </source>
</evidence>
<dbReference type="RefSeq" id="XP_018023338.1">
    <property type="nucleotide sequence ID" value="XM_018167849.2"/>
</dbReference>
<reference evidence="6" key="2">
    <citation type="journal article" date="2018" name="Environ. Sci. Technol.">
        <title>The Toxicogenome of Hyalella azteca: A Model for Sediment Ecotoxicology and Evolutionary Toxicology.</title>
        <authorList>
            <person name="Poynton H.C."/>
            <person name="Hasenbein S."/>
            <person name="Benoit J.B."/>
            <person name="Sepulveda M.S."/>
            <person name="Poelchau M.F."/>
            <person name="Hughes D.S.T."/>
            <person name="Murali S.C."/>
            <person name="Chen S."/>
            <person name="Glastad K.M."/>
            <person name="Goodisman M.A.D."/>
            <person name="Werren J.H."/>
            <person name="Vineis J.H."/>
            <person name="Bowen J.L."/>
            <person name="Friedrich M."/>
            <person name="Jones J."/>
            <person name="Robertson H.M."/>
            <person name="Feyereisen R."/>
            <person name="Mechler-Hickson A."/>
            <person name="Mathers N."/>
            <person name="Lee C.E."/>
            <person name="Colbourne J.K."/>
            <person name="Biales A."/>
            <person name="Johnston J.S."/>
            <person name="Wellborn G.A."/>
            <person name="Rosendale A.J."/>
            <person name="Cridge A.G."/>
            <person name="Munoz-Torres M.C."/>
            <person name="Bain P.A."/>
            <person name="Manny A.R."/>
            <person name="Major K.M."/>
            <person name="Lambert F.N."/>
            <person name="Vulpe C.D."/>
            <person name="Tuck P."/>
            <person name="Blalock B.J."/>
            <person name="Lin Y.Y."/>
            <person name="Smith M.E."/>
            <person name="Ochoa-Acuna H."/>
            <person name="Chen M.M."/>
            <person name="Childers C.P."/>
            <person name="Qu J."/>
            <person name="Dugan S."/>
            <person name="Lee S.L."/>
            <person name="Chao H."/>
            <person name="Dinh H."/>
            <person name="Han Y."/>
            <person name="Doddapaneni H."/>
            <person name="Worley K.C."/>
            <person name="Muzny D.M."/>
            <person name="Gibbs R.A."/>
            <person name="Richards S."/>
        </authorList>
    </citation>
    <scope>NUCLEOTIDE SEQUENCE</scope>
    <source>
        <strain evidence="6">HAZT.00-mixed</strain>
        <tissue evidence="6">Whole organism</tissue>
    </source>
</reference>
<dbReference type="OrthoDB" id="6373686at2759"/>
<dbReference type="InterPro" id="IPR036390">
    <property type="entry name" value="WH_DNA-bd_sf"/>
</dbReference>
<gene>
    <name evidence="8" type="primary">LOC108679255</name>
    <name evidence="6" type="ORF">HAZT_HAZT005839</name>
</gene>
<evidence type="ECO:0000313" key="8">
    <source>
        <dbReference type="RefSeq" id="XP_018023338.1"/>
    </source>
</evidence>
<dbReference type="Pfam" id="PF12901">
    <property type="entry name" value="SUZ-C"/>
    <property type="match status" value="1"/>
</dbReference>
<dbReference type="InterPro" id="IPR006630">
    <property type="entry name" value="La_HTH"/>
</dbReference>
<dbReference type="GO" id="GO:0005634">
    <property type="term" value="C:nucleus"/>
    <property type="evidence" value="ECO:0007669"/>
    <property type="project" value="TreeGrafter"/>
</dbReference>